<dbReference type="Gene3D" id="3.40.50.300">
    <property type="entry name" value="P-loop containing nucleotide triphosphate hydrolases"/>
    <property type="match status" value="1"/>
</dbReference>
<evidence type="ECO:0000259" key="3">
    <source>
        <dbReference type="PROSITE" id="PS51710"/>
    </source>
</evidence>
<feature type="compositionally biased region" description="Polar residues" evidence="2">
    <location>
        <begin position="9"/>
        <end position="74"/>
    </location>
</feature>
<feature type="domain" description="OBG-type G" evidence="3">
    <location>
        <begin position="225"/>
        <end position="390"/>
    </location>
</feature>
<dbReference type="GO" id="GO:0005739">
    <property type="term" value="C:mitochondrion"/>
    <property type="evidence" value="ECO:0007669"/>
    <property type="project" value="TreeGrafter"/>
</dbReference>
<dbReference type="NCBIfam" id="TIGR00231">
    <property type="entry name" value="small_GTP"/>
    <property type="match status" value="1"/>
</dbReference>
<reference evidence="4 5" key="1">
    <citation type="journal article" date="2021" name="Cell">
        <title>Tracing the genetic footprints of vertebrate landing in non-teleost ray-finned fishes.</title>
        <authorList>
            <person name="Bi X."/>
            <person name="Wang K."/>
            <person name="Yang L."/>
            <person name="Pan H."/>
            <person name="Jiang H."/>
            <person name="Wei Q."/>
            <person name="Fang M."/>
            <person name="Yu H."/>
            <person name="Zhu C."/>
            <person name="Cai Y."/>
            <person name="He Y."/>
            <person name="Gan X."/>
            <person name="Zeng H."/>
            <person name="Yu D."/>
            <person name="Zhu Y."/>
            <person name="Jiang H."/>
            <person name="Qiu Q."/>
            <person name="Yang H."/>
            <person name="Zhang Y.E."/>
            <person name="Wang W."/>
            <person name="Zhu M."/>
            <person name="He S."/>
            <person name="Zhang G."/>
        </authorList>
    </citation>
    <scope>NUCLEOTIDE SEQUENCE [LARGE SCALE GENOMIC DNA]</scope>
    <source>
        <strain evidence="4">Bchr_013</strain>
    </source>
</reference>
<gene>
    <name evidence="4" type="primary">Mtg2</name>
    <name evidence="4" type="ORF">GTO96_0008353</name>
</gene>
<dbReference type="InterPro" id="IPR027417">
    <property type="entry name" value="P-loop_NTPase"/>
</dbReference>
<dbReference type="Pfam" id="PF01926">
    <property type="entry name" value="MMR_HSR1"/>
    <property type="match status" value="1"/>
</dbReference>
<dbReference type="CDD" id="cd01898">
    <property type="entry name" value="Obg"/>
    <property type="match status" value="1"/>
</dbReference>
<evidence type="ECO:0000313" key="5">
    <source>
        <dbReference type="Proteomes" id="UP000886611"/>
    </source>
</evidence>
<proteinExistence type="predicted"/>
<feature type="region of interest" description="Disordered" evidence="2">
    <location>
        <begin position="112"/>
        <end position="131"/>
    </location>
</feature>
<feature type="compositionally biased region" description="Polar residues" evidence="2">
    <location>
        <begin position="95"/>
        <end position="105"/>
    </location>
</feature>
<dbReference type="PROSITE" id="PS51710">
    <property type="entry name" value="G_OBG"/>
    <property type="match status" value="1"/>
</dbReference>
<organism evidence="4 5">
    <name type="scientific">Polypterus senegalus</name>
    <name type="common">Senegal bichir</name>
    <dbReference type="NCBI Taxonomy" id="55291"/>
    <lineage>
        <taxon>Eukaryota</taxon>
        <taxon>Metazoa</taxon>
        <taxon>Chordata</taxon>
        <taxon>Craniata</taxon>
        <taxon>Vertebrata</taxon>
        <taxon>Euteleostomi</taxon>
        <taxon>Actinopterygii</taxon>
        <taxon>Polypteriformes</taxon>
        <taxon>Polypteridae</taxon>
        <taxon>Polypterus</taxon>
    </lineage>
</organism>
<evidence type="ECO:0000256" key="1">
    <source>
        <dbReference type="ARBA" id="ARBA00022741"/>
    </source>
</evidence>
<dbReference type="InterPro" id="IPR045086">
    <property type="entry name" value="OBG_GTPase"/>
</dbReference>
<protein>
    <submittedName>
        <fullName evidence="4">MTG2 GTPase</fullName>
    </submittedName>
</protein>
<keyword evidence="5" id="KW-1185">Reference proteome</keyword>
<dbReference type="AlphaFoldDB" id="A0A8X7X4F3"/>
<name>A0A8X7X4F3_POLSE</name>
<feature type="non-terminal residue" evidence="4">
    <location>
        <position position="1"/>
    </location>
</feature>
<feature type="compositionally biased region" description="Low complexity" evidence="2">
    <location>
        <begin position="75"/>
        <end position="94"/>
    </location>
</feature>
<keyword evidence="1" id="KW-0547">Nucleotide-binding</keyword>
<evidence type="ECO:0000313" key="4">
    <source>
        <dbReference type="EMBL" id="KAG2461610.1"/>
    </source>
</evidence>
<feature type="non-terminal residue" evidence="4">
    <location>
        <position position="406"/>
    </location>
</feature>
<dbReference type="InterPro" id="IPR031167">
    <property type="entry name" value="G_OBG"/>
</dbReference>
<feature type="region of interest" description="Disordered" evidence="2">
    <location>
        <begin position="1"/>
        <end position="105"/>
    </location>
</feature>
<feature type="compositionally biased region" description="Polar residues" evidence="2">
    <location>
        <begin position="159"/>
        <end position="168"/>
    </location>
</feature>
<dbReference type="SUPFAM" id="SSF52540">
    <property type="entry name" value="P-loop containing nucleoside triphosphate hydrolases"/>
    <property type="match status" value="1"/>
</dbReference>
<dbReference type="PANTHER" id="PTHR11702:SF31">
    <property type="entry name" value="MITOCHONDRIAL RIBOSOME-ASSOCIATED GTPASE 2"/>
    <property type="match status" value="1"/>
</dbReference>
<accession>A0A8X7X4F3</accession>
<feature type="region of interest" description="Disordered" evidence="2">
    <location>
        <begin position="136"/>
        <end position="168"/>
    </location>
</feature>
<dbReference type="GO" id="GO:0003924">
    <property type="term" value="F:GTPase activity"/>
    <property type="evidence" value="ECO:0007669"/>
    <property type="project" value="InterPro"/>
</dbReference>
<dbReference type="PRINTS" id="PR00326">
    <property type="entry name" value="GTP1OBG"/>
</dbReference>
<comment type="caution">
    <text evidence="4">The sequence shown here is derived from an EMBL/GenBank/DDBJ whole genome shotgun (WGS) entry which is preliminary data.</text>
</comment>
<dbReference type="Proteomes" id="UP000886611">
    <property type="component" value="Unassembled WGS sequence"/>
</dbReference>
<dbReference type="InterPro" id="IPR005225">
    <property type="entry name" value="Small_GTP-bd"/>
</dbReference>
<dbReference type="EMBL" id="JAATIS010004524">
    <property type="protein sequence ID" value="KAG2461610.1"/>
    <property type="molecule type" value="Genomic_DNA"/>
</dbReference>
<dbReference type="InterPro" id="IPR006073">
    <property type="entry name" value="GTP-bd"/>
</dbReference>
<dbReference type="PANTHER" id="PTHR11702">
    <property type="entry name" value="DEVELOPMENTALLY REGULATED GTP-BINDING PROTEIN-RELATED"/>
    <property type="match status" value="1"/>
</dbReference>
<evidence type="ECO:0000256" key="2">
    <source>
        <dbReference type="SAM" id="MobiDB-lite"/>
    </source>
</evidence>
<sequence>MGPGGLNPSGPSQTLHSQNNLNDSMASGLPSTSLMQSQMTNGPNHMPMQQSGQTSLPTTSMSMAVSSHSNATGYSHSVSSSQSLQIQSQGQSMSNYGSRTNLNMPSNQVSMLHQQAATSHYTSAQTGNQHYQGQQSIGMLGQGNQGNNMMAQRSMGSYRPSQQGHGDYTYQQSTYTEQSYERSFEESSQHYYEGANSKHLINRAQANNLPIHSSHTQVSRVTLDNSRDMVGFPNAGKSSLLRAISEAKPAVAAYPFTTLNPHVGVVQYRDHEQVAVADIPGIIRGAHENRGLGLSFLRHIERCRFLLFVIDLSVQNPFAQLEDLKFELEQYEKGLSNRPHAIVGNKIDLPNAPANLEVLRQKVSHRVIPVSALTGQNVEELMLHLRELYDGYIQMEDMAGRQTDRW</sequence>
<dbReference type="GO" id="GO:0005525">
    <property type="term" value="F:GTP binding"/>
    <property type="evidence" value="ECO:0007669"/>
    <property type="project" value="InterPro"/>
</dbReference>